<organism evidence="2 3">
    <name type="scientific">Agromyces allii</name>
    <dbReference type="NCBI Taxonomy" id="393607"/>
    <lineage>
        <taxon>Bacteria</taxon>
        <taxon>Bacillati</taxon>
        <taxon>Actinomycetota</taxon>
        <taxon>Actinomycetes</taxon>
        <taxon>Micrococcales</taxon>
        <taxon>Microbacteriaceae</taxon>
        <taxon>Agromyces</taxon>
    </lineage>
</organism>
<dbReference type="PANTHER" id="PTHR43844">
    <property type="entry name" value="METHIONINE SYNTHASE"/>
    <property type="match status" value="1"/>
</dbReference>
<dbReference type="Gene3D" id="3.20.20.210">
    <property type="match status" value="1"/>
</dbReference>
<dbReference type="Proteomes" id="UP001499954">
    <property type="component" value="Unassembled WGS sequence"/>
</dbReference>
<feature type="domain" description="Cobalamin-independent methionine synthase MetE C-terminal/archaeal" evidence="1">
    <location>
        <begin position="23"/>
        <end position="188"/>
    </location>
</feature>
<comment type="caution">
    <text evidence="2">The sequence shown here is derived from an EMBL/GenBank/DDBJ whole genome shotgun (WGS) entry which is preliminary data.</text>
</comment>
<dbReference type="PANTHER" id="PTHR43844:SF2">
    <property type="entry name" value="SYNTHASE, VITAMIN-B12 INDEPENDENT, PUTATIVE (AFU_ORTHOLOGUE AFUA_3G12060)-RELATED"/>
    <property type="match status" value="1"/>
</dbReference>
<gene>
    <name evidence="2" type="ORF">GCM10009717_03380</name>
</gene>
<dbReference type="InterPro" id="IPR038071">
    <property type="entry name" value="UROD/MetE-like_sf"/>
</dbReference>
<dbReference type="Pfam" id="PF01717">
    <property type="entry name" value="Meth_synt_2"/>
    <property type="match status" value="1"/>
</dbReference>
<sequence>MADTYIFRIDHHGSLIRPAGLVAARQAHRDGELDAAALREVEDSAITEAVRMQRKLNLTATTDGEFRRDDFRAAVLGAVTGFADEGLDRGGMVDFVSNGPVSRVEGAGGGLVVEDALFAAALSEIPGKASLPSPAFLVARAYRDGVGPYESPEALGEALAAVIRDEVRALIEAGIRYVQIDDPNLSAYYTGRGGDAVLSLEAALALDASVLEGLDRPDDVRVALCPDWGRRGDGPIDEGVFEQIVGSLPYDRYLLPYHEQRHVDEALLRFVPEQVDIALGVVSATAPELEDVDEVMLRLDRAFELKDLDRIALAPHRGFQLSAFETPAMTIEQQRRKLETVETLARMCWGNEL</sequence>
<proteinExistence type="predicted"/>
<accession>A0ABP5BC58</accession>
<evidence type="ECO:0000259" key="1">
    <source>
        <dbReference type="Pfam" id="PF01717"/>
    </source>
</evidence>
<protein>
    <submittedName>
        <fullName evidence="2">5-methyltetrahydropteroyltriglutamate--homocysteine S-methyltransferase</fullName>
    </submittedName>
</protein>
<name>A0ABP5BC58_9MICO</name>
<dbReference type="EMBL" id="BAAAMK010000001">
    <property type="protein sequence ID" value="GAA1940353.1"/>
    <property type="molecule type" value="Genomic_DNA"/>
</dbReference>
<evidence type="ECO:0000313" key="3">
    <source>
        <dbReference type="Proteomes" id="UP001499954"/>
    </source>
</evidence>
<keyword evidence="3" id="KW-1185">Reference proteome</keyword>
<dbReference type="InterPro" id="IPR002629">
    <property type="entry name" value="Met_Synth_C/arc"/>
</dbReference>
<dbReference type="RefSeq" id="WP_157415040.1">
    <property type="nucleotide sequence ID" value="NZ_BAAAMK010000001.1"/>
</dbReference>
<reference evidence="3" key="1">
    <citation type="journal article" date="2019" name="Int. J. Syst. Evol. Microbiol.">
        <title>The Global Catalogue of Microorganisms (GCM) 10K type strain sequencing project: providing services to taxonomists for standard genome sequencing and annotation.</title>
        <authorList>
            <consortium name="The Broad Institute Genomics Platform"/>
            <consortium name="The Broad Institute Genome Sequencing Center for Infectious Disease"/>
            <person name="Wu L."/>
            <person name="Ma J."/>
        </authorList>
    </citation>
    <scope>NUCLEOTIDE SEQUENCE [LARGE SCALE GENOMIC DNA]</scope>
    <source>
        <strain evidence="3">JCM 13584</strain>
    </source>
</reference>
<evidence type="ECO:0000313" key="2">
    <source>
        <dbReference type="EMBL" id="GAA1940353.1"/>
    </source>
</evidence>
<dbReference type="SUPFAM" id="SSF51726">
    <property type="entry name" value="UROD/MetE-like"/>
    <property type="match status" value="1"/>
</dbReference>